<proteinExistence type="predicted"/>
<feature type="region of interest" description="Disordered" evidence="1">
    <location>
        <begin position="123"/>
        <end position="148"/>
    </location>
</feature>
<protein>
    <submittedName>
        <fullName evidence="2">Uncharacterized protein</fullName>
    </submittedName>
</protein>
<sequence length="148" mass="16651">MYERLPQELKDNAGFCGWKYEQRSGSRTKVPKTAIGRNADISDPSDLTYPISPLLDMVDDGKIAMRPAVELSYLPENEQTTLHETMGMEDCTPSHAQAIKMRKFSEEGKLNENVILSIMQEEKPKGTGADTERPHQQVFLAGDARENH</sequence>
<dbReference type="STRING" id="155865.SAMN05216515_1741"/>
<keyword evidence="3" id="KW-1185">Reference proteome</keyword>
<dbReference type="AlphaFoldDB" id="A0A1I7IQY0"/>
<evidence type="ECO:0000256" key="1">
    <source>
        <dbReference type="SAM" id="MobiDB-lite"/>
    </source>
</evidence>
<accession>A0A1I7IQY0</accession>
<reference evidence="2 3" key="1">
    <citation type="submission" date="2016-10" db="EMBL/GenBank/DDBJ databases">
        <authorList>
            <person name="de Groot N.N."/>
        </authorList>
    </citation>
    <scope>NUCLEOTIDE SEQUENCE [LARGE SCALE GENOMIC DNA]</scope>
    <source>
        <strain evidence="2 3">KHGC13</strain>
    </source>
</reference>
<evidence type="ECO:0000313" key="3">
    <source>
        <dbReference type="Proteomes" id="UP000198817"/>
    </source>
</evidence>
<dbReference type="Proteomes" id="UP000198817">
    <property type="component" value="Unassembled WGS sequence"/>
</dbReference>
<evidence type="ECO:0000313" key="2">
    <source>
        <dbReference type="EMBL" id="SFU75307.1"/>
    </source>
</evidence>
<organism evidence="2 3">
    <name type="scientific">Eubacterium pyruvativorans</name>
    <dbReference type="NCBI Taxonomy" id="155865"/>
    <lineage>
        <taxon>Bacteria</taxon>
        <taxon>Bacillati</taxon>
        <taxon>Bacillota</taxon>
        <taxon>Clostridia</taxon>
        <taxon>Eubacteriales</taxon>
        <taxon>Eubacteriaceae</taxon>
        <taxon>Eubacterium</taxon>
    </lineage>
</organism>
<dbReference type="EMBL" id="FPBT01000071">
    <property type="protein sequence ID" value="SFU75307.1"/>
    <property type="molecule type" value="Genomic_DNA"/>
</dbReference>
<gene>
    <name evidence="2" type="ORF">SAMN05216508_1711</name>
</gene>
<name>A0A1I7IQY0_9FIRM</name>
<feature type="compositionally biased region" description="Basic and acidic residues" evidence="1">
    <location>
        <begin position="123"/>
        <end position="135"/>
    </location>
</feature>